<dbReference type="RefSeq" id="WP_182961454.1">
    <property type="nucleotide sequence ID" value="NZ_JABEQM010000022.1"/>
</dbReference>
<evidence type="ECO:0000256" key="1">
    <source>
        <dbReference type="ARBA" id="ARBA00022801"/>
    </source>
</evidence>
<protein>
    <submittedName>
        <fullName evidence="3">Phospholipase</fullName>
    </submittedName>
</protein>
<gene>
    <name evidence="3" type="ORF">HLH28_17080</name>
</gene>
<dbReference type="PANTHER" id="PTHR31956:SF1">
    <property type="entry name" value="NON-SPECIFIC PHOSPHOLIPASE C1"/>
    <property type="match status" value="1"/>
</dbReference>
<feature type="region of interest" description="Disordered" evidence="2">
    <location>
        <begin position="438"/>
        <end position="465"/>
    </location>
</feature>
<dbReference type="PANTHER" id="PTHR31956">
    <property type="entry name" value="NON-SPECIFIC PHOSPHOLIPASE C4-RELATED"/>
    <property type="match status" value="1"/>
</dbReference>
<dbReference type="GO" id="GO:0009395">
    <property type="term" value="P:phospholipid catabolic process"/>
    <property type="evidence" value="ECO:0007669"/>
    <property type="project" value="TreeGrafter"/>
</dbReference>
<dbReference type="Pfam" id="PF04185">
    <property type="entry name" value="Phosphoesterase"/>
    <property type="match status" value="1"/>
</dbReference>
<accession>A0A7W4KAB7</accession>
<dbReference type="Proteomes" id="UP000578030">
    <property type="component" value="Unassembled WGS sequence"/>
</dbReference>
<sequence length="476" mass="52750">MDKNDLPNIDNVVVLMLENRSFDCMLGELYGQETGFDGLKGTEYNTWHKPDGSREDITVWSDSTLSPASIYVPTPDPGESFDDIHMQIHGLRPDGTVNPDSPTMKGFVDNYMRLDLPKQPDPQAAMHYFTPIHVPVISQLARAFGVSDRWFASAPCQTWPNRFFVHTGTAGGYVNNTPAHIYTMETVFNRLADKGKDWRIYFHDFPQSATLMRLWESPERFRRFDDDFATDVKKGRLPAYTFIEPRYFADLVGNHAPNDQHPPHNVAYGEALIASVYNALRAGPKWKQTLFIITYDEHGGCFDHVVPPAATPPGGTATGGFRFDYYGVRVPAVIVSPYIKKGSFIRPPSLTPFDHTSIIATLRKLFGIEALTLRDMAAPDILSCMTMTPDNDGPPSVTPASWGATEEEVTQLRQEAPNELQSSLAAAACLLPPADTDSTEHVARLKSSPPSCPQHATARDAASAANEKMRAFLGGR</sequence>
<comment type="caution">
    <text evidence="3">The sequence shown here is derived from an EMBL/GenBank/DDBJ whole genome shotgun (WGS) entry which is preliminary data.</text>
</comment>
<keyword evidence="1" id="KW-0378">Hydrolase</keyword>
<evidence type="ECO:0000313" key="3">
    <source>
        <dbReference type="EMBL" id="MBB2203264.1"/>
    </source>
</evidence>
<name>A0A7W4KAB7_9PROT</name>
<evidence type="ECO:0000313" key="4">
    <source>
        <dbReference type="Proteomes" id="UP000578030"/>
    </source>
</evidence>
<dbReference type="SUPFAM" id="SSF53649">
    <property type="entry name" value="Alkaline phosphatase-like"/>
    <property type="match status" value="1"/>
</dbReference>
<dbReference type="EMBL" id="JABEQM010000022">
    <property type="protein sequence ID" value="MBB2203264.1"/>
    <property type="molecule type" value="Genomic_DNA"/>
</dbReference>
<proteinExistence type="predicted"/>
<dbReference type="AlphaFoldDB" id="A0A7W4KAB7"/>
<dbReference type="InterPro" id="IPR017850">
    <property type="entry name" value="Alkaline_phosphatase_core_sf"/>
</dbReference>
<organism evidence="3 4">
    <name type="scientific">Gluconacetobacter tumulisoli</name>
    <dbReference type="NCBI Taxonomy" id="1286189"/>
    <lineage>
        <taxon>Bacteria</taxon>
        <taxon>Pseudomonadati</taxon>
        <taxon>Pseudomonadota</taxon>
        <taxon>Alphaproteobacteria</taxon>
        <taxon>Acetobacterales</taxon>
        <taxon>Acetobacteraceae</taxon>
        <taxon>Gluconacetobacter</taxon>
    </lineage>
</organism>
<dbReference type="InterPro" id="IPR007312">
    <property type="entry name" value="Phosphoesterase"/>
</dbReference>
<dbReference type="Gene3D" id="3.40.720.10">
    <property type="entry name" value="Alkaline Phosphatase, subunit A"/>
    <property type="match status" value="2"/>
</dbReference>
<evidence type="ECO:0000256" key="2">
    <source>
        <dbReference type="SAM" id="MobiDB-lite"/>
    </source>
</evidence>
<dbReference type="GO" id="GO:0042578">
    <property type="term" value="F:phosphoric ester hydrolase activity"/>
    <property type="evidence" value="ECO:0007669"/>
    <property type="project" value="UniProtKB-ARBA"/>
</dbReference>
<keyword evidence="4" id="KW-1185">Reference proteome</keyword>
<reference evidence="3 4" key="1">
    <citation type="submission" date="2020-04" db="EMBL/GenBank/DDBJ databases">
        <title>Description of novel Gluconacetobacter.</title>
        <authorList>
            <person name="Sombolestani A."/>
        </authorList>
    </citation>
    <scope>NUCLEOTIDE SEQUENCE [LARGE SCALE GENOMIC DNA]</scope>
    <source>
        <strain evidence="3 4">LMG 27802</strain>
    </source>
</reference>